<organism evidence="2 3">
    <name type="scientific">Legionella brunensis</name>
    <dbReference type="NCBI Taxonomy" id="29422"/>
    <lineage>
        <taxon>Bacteria</taxon>
        <taxon>Pseudomonadati</taxon>
        <taxon>Pseudomonadota</taxon>
        <taxon>Gammaproteobacteria</taxon>
        <taxon>Legionellales</taxon>
        <taxon>Legionellaceae</taxon>
        <taxon>Legionella</taxon>
    </lineage>
</organism>
<dbReference type="PATRIC" id="fig|29422.6.peg.288"/>
<feature type="domain" description="DrrA phosphatidylinositol 4-phosphate binding" evidence="1">
    <location>
        <begin position="1030"/>
        <end position="1121"/>
    </location>
</feature>
<dbReference type="OrthoDB" id="5654400at2"/>
<gene>
    <name evidence="2" type="ORF">Lbru_0275</name>
</gene>
<evidence type="ECO:0000259" key="1">
    <source>
        <dbReference type="Pfam" id="PF14860"/>
    </source>
</evidence>
<evidence type="ECO:0000313" key="2">
    <source>
        <dbReference type="EMBL" id="KTC87046.1"/>
    </source>
</evidence>
<proteinExistence type="predicted"/>
<dbReference type="Gene3D" id="1.20.1280.280">
    <property type="match status" value="1"/>
</dbReference>
<dbReference type="GO" id="GO:0044161">
    <property type="term" value="C:host cell cytoplasmic vesicle"/>
    <property type="evidence" value="ECO:0007669"/>
    <property type="project" value="InterPro"/>
</dbReference>
<dbReference type="Pfam" id="PF14860">
    <property type="entry name" value="DrrA_P4M"/>
    <property type="match status" value="1"/>
</dbReference>
<sequence>MPKLKRKEISHILGLKDNRLDTSFKNEGWYVEHASESIVNRFKNLTKTAQLPFERIKSLSGPSQFSQKVKNLSIGDYHGFATRWEGHAFTLHAIKDKHGTHFVYINRGERHLGPGDDATVRVFTVPDSQVEQFSRDIYNAFASENRQTVSQFIEANKGLSTTPSTLQKSNQKVGNCSIANSNIAWHFQLASDYLKKHPHATYEQALQNTKQAYKELRKQDRIEAFKDLLALKPNANYSQDAHMNDVLQALGKLNRKSDTQGENYIQLLLQDKEVRDKLTRMLTHPDFRHHLDNFLDGFKGFNHREGIRKKMEGMRDKILSDSFSKLPKQEQDLLIQQDPSLQKYSISAKKPATKEQMAQLLSEFDSKTEPKWTQLIQDENGRIGIYNSPPHKPGIVTRTHKIELNPNGDFTVLNKPSFQVNTNKLECEKIINSVLERIPQDVITPRLKSVAPTIAPPASPPFLATNPRQIAQLLREIKEKDGFSWKELASDKLGRIGVDYAPPHNPGIITRHHKIELRSDGSFRVLNKYHKEGGISYVENTHNPQEVIDSVLKRIPQTAITPLLKQTPKPQTVIPNPSAPTELEQDKIEQVSRLIKHYATGNWKELADNIEFGIGYNSKLPSMAFHNYQLMVTNDPNKPLIFLDKAQNYQPVNDSIRRQILDTILMDSEIKRLQAAVPSALDKVKVEQVSRLIEHYATGNWQKHGVNFEFGIGKNSQLPSLVFQKRYQLMLTNDPNKPFIMLDKAQGYKTIDDVVQRQILDEILNDSETKRLQEAIPSIPSAPSVLPPVLDKVKVAQVTSLIHRYATGSSWVTPGADHIQFGIGKNSKLPSMVFGNYQLMVSNDPSKPLIFLDKSQGYKKIDEAQQEKILDLILQDTGIKQLQAVVQPPVSPKKPVPIIVQPIIPQTPLPVNEKPTTITWIPHRTKGAEKEACLTFKTQKGAQEFAAQWQVKSHVNPKGGFSVFLDEDRINQSLSNGSQTQQHLAQALQKLKHSIENKYAYQNNPRQDHSSPVEIANVFSKNKDAIAQTKVNGFNNFKDQYQHLTGDTLKTKILNDFKNRIECTTSVTELEQLKTELMSSPGYTVLKTGQNLFTQITGIKTSSIEALEEMFKDQEVNIKNQTSTDPVIK</sequence>
<comment type="caution">
    <text evidence="2">The sequence shown here is derived from an EMBL/GenBank/DDBJ whole genome shotgun (WGS) entry which is preliminary data.</text>
</comment>
<dbReference type="RefSeq" id="WP_058440382.1">
    <property type="nucleotide sequence ID" value="NZ_LNXV01000003.1"/>
</dbReference>
<evidence type="ECO:0000313" key="3">
    <source>
        <dbReference type="Proteomes" id="UP000054742"/>
    </source>
</evidence>
<dbReference type="AlphaFoldDB" id="A0A0W0SUI0"/>
<keyword evidence="3" id="KW-1185">Reference proteome</keyword>
<reference evidence="2 3" key="1">
    <citation type="submission" date="2015-11" db="EMBL/GenBank/DDBJ databases">
        <title>Genomic analysis of 38 Legionella species identifies large and diverse effector repertoires.</title>
        <authorList>
            <person name="Burstein D."/>
            <person name="Amaro F."/>
            <person name="Zusman T."/>
            <person name="Lifshitz Z."/>
            <person name="Cohen O."/>
            <person name="Gilbert J.A."/>
            <person name="Pupko T."/>
            <person name="Shuman H.A."/>
            <person name="Segal G."/>
        </authorList>
    </citation>
    <scope>NUCLEOTIDE SEQUENCE [LARGE SCALE GENOMIC DNA]</scope>
    <source>
        <strain evidence="2 3">ATCC 43878</strain>
    </source>
</reference>
<dbReference type="GO" id="GO:0031267">
    <property type="term" value="F:small GTPase binding"/>
    <property type="evidence" value="ECO:0007669"/>
    <property type="project" value="InterPro"/>
</dbReference>
<protein>
    <recommendedName>
        <fullName evidence="1">DrrA phosphatidylinositol 4-phosphate binding domain-containing protein</fullName>
    </recommendedName>
</protein>
<dbReference type="STRING" id="29422.Lbru_0275"/>
<dbReference type="EMBL" id="LNXV01000003">
    <property type="protein sequence ID" value="KTC87046.1"/>
    <property type="molecule type" value="Genomic_DNA"/>
</dbReference>
<dbReference type="Proteomes" id="UP000054742">
    <property type="component" value="Unassembled WGS sequence"/>
</dbReference>
<dbReference type="InterPro" id="IPR028057">
    <property type="entry name" value="DrrA_P4M"/>
</dbReference>
<name>A0A0W0SUI0_9GAMM</name>
<dbReference type="InterPro" id="IPR038346">
    <property type="entry name" value="DrrA_PI4P-bd_sf"/>
</dbReference>
<accession>A0A0W0SUI0</accession>